<gene>
    <name evidence="2" type="ORF">GRF29_69g1711115</name>
</gene>
<dbReference type="Proteomes" id="UP001280581">
    <property type="component" value="Unassembled WGS sequence"/>
</dbReference>
<keyword evidence="3" id="KW-1185">Reference proteome</keyword>
<organism evidence="2 3">
    <name type="scientific">Pseudopithomyces chartarum</name>
    <dbReference type="NCBI Taxonomy" id="1892770"/>
    <lineage>
        <taxon>Eukaryota</taxon>
        <taxon>Fungi</taxon>
        <taxon>Dikarya</taxon>
        <taxon>Ascomycota</taxon>
        <taxon>Pezizomycotina</taxon>
        <taxon>Dothideomycetes</taxon>
        <taxon>Pleosporomycetidae</taxon>
        <taxon>Pleosporales</taxon>
        <taxon>Massarineae</taxon>
        <taxon>Didymosphaeriaceae</taxon>
        <taxon>Pseudopithomyces</taxon>
    </lineage>
</organism>
<comment type="caution">
    <text evidence="2">The sequence shown here is derived from an EMBL/GenBank/DDBJ whole genome shotgun (WGS) entry which is preliminary data.</text>
</comment>
<feature type="region of interest" description="Disordered" evidence="1">
    <location>
        <begin position="1"/>
        <end position="167"/>
    </location>
</feature>
<sequence length="167" mass="17280">MSFNTTSEAAKHGEFHPSTAGSEPLLKSGHQPGKLVGNDAVPEFTAETLPAGSAPASSTYTPNPDLNNQRLYQDASSTLGGATSADVHTGLGHPGQGQTSAELHGRGKKDRTGLTGTATSESVQNDAVTGRDPKFANQRALEEDYPTGQRGNVGGPPAEEREPEQAS</sequence>
<evidence type="ECO:0000313" key="3">
    <source>
        <dbReference type="Proteomes" id="UP001280581"/>
    </source>
</evidence>
<feature type="compositionally biased region" description="Polar residues" evidence="1">
    <location>
        <begin position="114"/>
        <end position="127"/>
    </location>
</feature>
<reference evidence="2 3" key="1">
    <citation type="submission" date="2021-02" db="EMBL/GenBank/DDBJ databases">
        <title>Genome assembly of Pseudopithomyces chartarum.</title>
        <authorList>
            <person name="Jauregui R."/>
            <person name="Singh J."/>
            <person name="Voisey C."/>
        </authorList>
    </citation>
    <scope>NUCLEOTIDE SEQUENCE [LARGE SCALE GENOMIC DNA]</scope>
    <source>
        <strain evidence="2 3">AGR01</strain>
    </source>
</reference>
<evidence type="ECO:0000313" key="2">
    <source>
        <dbReference type="EMBL" id="KAK3209408.1"/>
    </source>
</evidence>
<accession>A0AAN6LX75</accession>
<dbReference type="EMBL" id="WVTA01000006">
    <property type="protein sequence ID" value="KAK3209408.1"/>
    <property type="molecule type" value="Genomic_DNA"/>
</dbReference>
<evidence type="ECO:0000256" key="1">
    <source>
        <dbReference type="SAM" id="MobiDB-lite"/>
    </source>
</evidence>
<protein>
    <submittedName>
        <fullName evidence="2">Uncharacterized protein</fullName>
    </submittedName>
</protein>
<name>A0AAN6LX75_9PLEO</name>
<dbReference type="AlphaFoldDB" id="A0AAN6LX75"/>
<feature type="compositionally biased region" description="Polar residues" evidence="1">
    <location>
        <begin position="55"/>
        <end position="81"/>
    </location>
</feature>
<proteinExistence type="predicted"/>
<feature type="compositionally biased region" description="Basic and acidic residues" evidence="1">
    <location>
        <begin position="158"/>
        <end position="167"/>
    </location>
</feature>